<dbReference type="RefSeq" id="WP_121623953.1">
    <property type="nucleotide sequence ID" value="NZ_JACIIW010000008.1"/>
</dbReference>
<dbReference type="SUPFAM" id="SSF52096">
    <property type="entry name" value="ClpP/crotonase"/>
    <property type="match status" value="1"/>
</dbReference>
<name>A0A3L7AAM6_9HYPH</name>
<organism evidence="2 3">
    <name type="scientific">Xanthobacter tagetidis</name>
    <dbReference type="NCBI Taxonomy" id="60216"/>
    <lineage>
        <taxon>Bacteria</taxon>
        <taxon>Pseudomonadati</taxon>
        <taxon>Pseudomonadota</taxon>
        <taxon>Alphaproteobacteria</taxon>
        <taxon>Hyphomicrobiales</taxon>
        <taxon>Xanthobacteraceae</taxon>
        <taxon>Xanthobacter</taxon>
    </lineage>
</organism>
<dbReference type="InterPro" id="IPR014748">
    <property type="entry name" value="Enoyl-CoA_hydra_C"/>
</dbReference>
<dbReference type="AlphaFoldDB" id="A0A3L7AAM6"/>
<dbReference type="Gene3D" id="3.90.226.10">
    <property type="entry name" value="2-enoyl-CoA Hydratase, Chain A, domain 1"/>
    <property type="match status" value="1"/>
</dbReference>
<dbReference type="PANTHER" id="PTHR43459">
    <property type="entry name" value="ENOYL-COA HYDRATASE"/>
    <property type="match status" value="1"/>
</dbReference>
<comment type="similarity">
    <text evidence="1">Belongs to the enoyl-CoA hydratase/isomerase family.</text>
</comment>
<dbReference type="InterPro" id="IPR029045">
    <property type="entry name" value="ClpP/crotonase-like_dom_sf"/>
</dbReference>
<gene>
    <name evidence="2" type="ORF">D9R14_13985</name>
</gene>
<dbReference type="Gene3D" id="1.10.12.10">
    <property type="entry name" value="Lyase 2-enoyl-coa Hydratase, Chain A, domain 2"/>
    <property type="match status" value="1"/>
</dbReference>
<proteinExistence type="inferred from homology"/>
<keyword evidence="3" id="KW-1185">Reference proteome</keyword>
<evidence type="ECO:0000313" key="2">
    <source>
        <dbReference type="EMBL" id="RLP77115.1"/>
    </source>
</evidence>
<reference evidence="2 3" key="1">
    <citation type="submission" date="2018-10" db="EMBL/GenBank/DDBJ databases">
        <title>Xanthobacter tagetidis genome sequencing and assembly.</title>
        <authorList>
            <person name="Maclea K.S."/>
            <person name="Goen A.E."/>
            <person name="Fatima S.A."/>
        </authorList>
    </citation>
    <scope>NUCLEOTIDE SEQUENCE [LARGE SCALE GENOMIC DNA]</scope>
    <source>
        <strain evidence="2 3">ATCC 700314</strain>
    </source>
</reference>
<dbReference type="EMBL" id="RCTF01000011">
    <property type="protein sequence ID" value="RLP77115.1"/>
    <property type="molecule type" value="Genomic_DNA"/>
</dbReference>
<dbReference type="Proteomes" id="UP000269692">
    <property type="component" value="Unassembled WGS sequence"/>
</dbReference>
<evidence type="ECO:0008006" key="4">
    <source>
        <dbReference type="Google" id="ProtNLM"/>
    </source>
</evidence>
<dbReference type="Pfam" id="PF00378">
    <property type="entry name" value="ECH_1"/>
    <property type="match status" value="1"/>
</dbReference>
<dbReference type="PANTHER" id="PTHR43459:SF1">
    <property type="entry name" value="EG:BACN32G11.4 PROTEIN"/>
    <property type="match status" value="1"/>
</dbReference>
<sequence length="268" mass="27749">MTTTETTTEGHADDLVLAERRGAVLLITLNEPKRRNALSLGLREALHDRLAEGMEDGAVRAIVLTGAGGTFCAGGDISIMKPGAGIASRDRVERLQRITRLLVGGPKVVVAAVEGHAAGAGLGLAAACDIVVAAETAQFVSAFGRIGLMPDMGALWTLPWRMGPAPTRRMVFLGQAFSGAEAAGNGLADIACPAGAALEVALARAQEIADGPTRAFGLAKSMLARHPASLDTFLRAEADGQGLLFTSDDFAEGQKAFFEKRAPAFKGA</sequence>
<protein>
    <recommendedName>
        <fullName evidence="4">Enoyl-CoA hydratase/isomerase family protein</fullName>
    </recommendedName>
</protein>
<dbReference type="InterPro" id="IPR001753">
    <property type="entry name" value="Enoyl-CoA_hydra/iso"/>
</dbReference>
<dbReference type="CDD" id="cd06558">
    <property type="entry name" value="crotonase-like"/>
    <property type="match status" value="1"/>
</dbReference>
<accession>A0A3L7AAM6</accession>
<dbReference type="OrthoDB" id="9795727at2"/>
<evidence type="ECO:0000313" key="3">
    <source>
        <dbReference type="Proteomes" id="UP000269692"/>
    </source>
</evidence>
<dbReference type="GO" id="GO:0003824">
    <property type="term" value="F:catalytic activity"/>
    <property type="evidence" value="ECO:0007669"/>
    <property type="project" value="UniProtKB-ARBA"/>
</dbReference>
<comment type="caution">
    <text evidence="2">The sequence shown here is derived from an EMBL/GenBank/DDBJ whole genome shotgun (WGS) entry which is preliminary data.</text>
</comment>
<evidence type="ECO:0000256" key="1">
    <source>
        <dbReference type="ARBA" id="ARBA00005254"/>
    </source>
</evidence>